<reference evidence="1 2" key="1">
    <citation type="journal article" date="2019" name="Sci. Rep.">
        <title>Orb-weaving spider Araneus ventricosus genome elucidates the spidroin gene catalogue.</title>
        <authorList>
            <person name="Kono N."/>
            <person name="Nakamura H."/>
            <person name="Ohtoshi R."/>
            <person name="Moran D.A.P."/>
            <person name="Shinohara A."/>
            <person name="Yoshida Y."/>
            <person name="Fujiwara M."/>
            <person name="Mori M."/>
            <person name="Tomita M."/>
            <person name="Arakawa K."/>
        </authorList>
    </citation>
    <scope>NUCLEOTIDE SEQUENCE [LARGE SCALE GENOMIC DNA]</scope>
</reference>
<protein>
    <submittedName>
        <fullName evidence="1">Uncharacterized protein</fullName>
    </submittedName>
</protein>
<dbReference type="AlphaFoldDB" id="A0A4Y2Q249"/>
<name>A0A4Y2Q249_ARAVE</name>
<evidence type="ECO:0000313" key="2">
    <source>
        <dbReference type="Proteomes" id="UP000499080"/>
    </source>
</evidence>
<dbReference type="EMBL" id="BGPR01012512">
    <property type="protein sequence ID" value="GBN56396.1"/>
    <property type="molecule type" value="Genomic_DNA"/>
</dbReference>
<sequence>MVLHGKFRLRTDNACPQSKTLDECSQSGGFSPGLCRILLRPSIHACGICFGLIRICKPANLPPAHRKLQNFMFVRCNIPKRSD</sequence>
<evidence type="ECO:0000313" key="1">
    <source>
        <dbReference type="EMBL" id="GBN56396.1"/>
    </source>
</evidence>
<organism evidence="1 2">
    <name type="scientific">Araneus ventricosus</name>
    <name type="common">Orbweaver spider</name>
    <name type="synonym">Epeira ventricosa</name>
    <dbReference type="NCBI Taxonomy" id="182803"/>
    <lineage>
        <taxon>Eukaryota</taxon>
        <taxon>Metazoa</taxon>
        <taxon>Ecdysozoa</taxon>
        <taxon>Arthropoda</taxon>
        <taxon>Chelicerata</taxon>
        <taxon>Arachnida</taxon>
        <taxon>Araneae</taxon>
        <taxon>Araneomorphae</taxon>
        <taxon>Entelegynae</taxon>
        <taxon>Araneoidea</taxon>
        <taxon>Araneidae</taxon>
        <taxon>Araneus</taxon>
    </lineage>
</organism>
<gene>
    <name evidence="1" type="ORF">AVEN_61080_1</name>
</gene>
<comment type="caution">
    <text evidence="1">The sequence shown here is derived from an EMBL/GenBank/DDBJ whole genome shotgun (WGS) entry which is preliminary data.</text>
</comment>
<keyword evidence="2" id="KW-1185">Reference proteome</keyword>
<accession>A0A4Y2Q249</accession>
<proteinExistence type="predicted"/>
<dbReference type="Proteomes" id="UP000499080">
    <property type="component" value="Unassembled WGS sequence"/>
</dbReference>